<dbReference type="AlphaFoldDB" id="A0A2K3N8C2"/>
<dbReference type="ExpressionAtlas" id="A0A2K3N8C2">
    <property type="expression patterns" value="baseline"/>
</dbReference>
<sequence>GAGAFVWLVKHGRLLTNERKHRMGLGSDRCDYCSDRPETILHVLGDCALTRPLWISAVDTTAMRHQFFTSNLEDWIAINISCKGGTSSNGGWSHFCAMACHLSWLWRNKEKHDEDFMRPMKQTEFVRQKLHC</sequence>
<protein>
    <recommendedName>
        <fullName evidence="1">Reverse transcriptase zinc-binding domain-containing protein</fullName>
    </recommendedName>
</protein>
<evidence type="ECO:0000313" key="3">
    <source>
        <dbReference type="Proteomes" id="UP000236291"/>
    </source>
</evidence>
<organism evidence="2 3">
    <name type="scientific">Trifolium pratense</name>
    <name type="common">Red clover</name>
    <dbReference type="NCBI Taxonomy" id="57577"/>
    <lineage>
        <taxon>Eukaryota</taxon>
        <taxon>Viridiplantae</taxon>
        <taxon>Streptophyta</taxon>
        <taxon>Embryophyta</taxon>
        <taxon>Tracheophyta</taxon>
        <taxon>Spermatophyta</taxon>
        <taxon>Magnoliopsida</taxon>
        <taxon>eudicotyledons</taxon>
        <taxon>Gunneridae</taxon>
        <taxon>Pentapetalae</taxon>
        <taxon>rosids</taxon>
        <taxon>fabids</taxon>
        <taxon>Fabales</taxon>
        <taxon>Fabaceae</taxon>
        <taxon>Papilionoideae</taxon>
        <taxon>50 kb inversion clade</taxon>
        <taxon>NPAAA clade</taxon>
        <taxon>Hologalegina</taxon>
        <taxon>IRL clade</taxon>
        <taxon>Trifolieae</taxon>
        <taxon>Trifolium</taxon>
    </lineage>
</organism>
<gene>
    <name evidence="2" type="ORF">L195_g022524</name>
</gene>
<dbReference type="Pfam" id="PF13966">
    <property type="entry name" value="zf-RVT"/>
    <property type="match status" value="1"/>
</dbReference>
<feature type="domain" description="Reverse transcriptase zinc-binding" evidence="1">
    <location>
        <begin position="4"/>
        <end position="54"/>
    </location>
</feature>
<dbReference type="Proteomes" id="UP000236291">
    <property type="component" value="Unassembled WGS sequence"/>
</dbReference>
<comment type="caution">
    <text evidence="2">The sequence shown here is derived from an EMBL/GenBank/DDBJ whole genome shotgun (WGS) entry which is preliminary data.</text>
</comment>
<reference evidence="2 3" key="2">
    <citation type="journal article" date="2017" name="Front. Plant Sci.">
        <title>Gene Classification and Mining of Molecular Markers Useful in Red Clover (Trifolium pratense) Breeding.</title>
        <authorList>
            <person name="Istvanek J."/>
            <person name="Dluhosova J."/>
            <person name="Dluhos P."/>
            <person name="Patkova L."/>
            <person name="Nedelnik J."/>
            <person name="Repkova J."/>
        </authorList>
    </citation>
    <scope>NUCLEOTIDE SEQUENCE [LARGE SCALE GENOMIC DNA]</scope>
    <source>
        <strain evidence="3">cv. Tatra</strain>
        <tissue evidence="2">Young leaves</tissue>
    </source>
</reference>
<reference evidence="2 3" key="1">
    <citation type="journal article" date="2014" name="Am. J. Bot.">
        <title>Genome assembly and annotation for red clover (Trifolium pratense; Fabaceae).</title>
        <authorList>
            <person name="Istvanek J."/>
            <person name="Jaros M."/>
            <person name="Krenek A."/>
            <person name="Repkova J."/>
        </authorList>
    </citation>
    <scope>NUCLEOTIDE SEQUENCE [LARGE SCALE GENOMIC DNA]</scope>
    <source>
        <strain evidence="3">cv. Tatra</strain>
        <tissue evidence="2">Young leaves</tissue>
    </source>
</reference>
<accession>A0A2K3N8C2</accession>
<name>A0A2K3N8C2_TRIPR</name>
<dbReference type="EMBL" id="ASHM01017561">
    <property type="protein sequence ID" value="PNX99260.1"/>
    <property type="molecule type" value="Genomic_DNA"/>
</dbReference>
<evidence type="ECO:0000259" key="1">
    <source>
        <dbReference type="Pfam" id="PF13966"/>
    </source>
</evidence>
<proteinExistence type="predicted"/>
<dbReference type="InterPro" id="IPR026960">
    <property type="entry name" value="RVT-Znf"/>
</dbReference>
<feature type="non-terminal residue" evidence="2">
    <location>
        <position position="1"/>
    </location>
</feature>
<evidence type="ECO:0000313" key="2">
    <source>
        <dbReference type="EMBL" id="PNX99260.1"/>
    </source>
</evidence>